<comment type="caution">
    <text evidence="3">The sequence shown here is derived from an EMBL/GenBank/DDBJ whole genome shotgun (WGS) entry which is preliminary data.</text>
</comment>
<dbReference type="Pfam" id="PF13630">
    <property type="entry name" value="SdpI"/>
    <property type="match status" value="1"/>
</dbReference>
<dbReference type="PANTHER" id="PTHR37810">
    <property type="entry name" value="IMMUNITY PROTEIN SDPI"/>
    <property type="match status" value="1"/>
</dbReference>
<dbReference type="EMBL" id="JAZDRO010000001">
    <property type="protein sequence ID" value="MEE2565310.1"/>
    <property type="molecule type" value="Genomic_DNA"/>
</dbReference>
<organism evidence="3 4">
    <name type="scientific">Hyphobacterium marinum</name>
    <dbReference type="NCBI Taxonomy" id="3116574"/>
    <lineage>
        <taxon>Bacteria</taxon>
        <taxon>Pseudomonadati</taxon>
        <taxon>Pseudomonadota</taxon>
        <taxon>Alphaproteobacteria</taxon>
        <taxon>Maricaulales</taxon>
        <taxon>Maricaulaceae</taxon>
        <taxon>Hyphobacterium</taxon>
    </lineage>
</organism>
<proteinExistence type="predicted"/>
<protein>
    <submittedName>
        <fullName evidence="3">SdpI family protein</fullName>
    </submittedName>
</protein>
<dbReference type="InterPro" id="IPR025962">
    <property type="entry name" value="SdpI/YhfL"/>
</dbReference>
<feature type="domain" description="DUF1648" evidence="2">
    <location>
        <begin position="31"/>
        <end position="60"/>
    </location>
</feature>
<evidence type="ECO:0000256" key="1">
    <source>
        <dbReference type="SAM" id="Phobius"/>
    </source>
</evidence>
<dbReference type="PIRSF" id="PIRSF038959">
    <property type="entry name" value="SdpI"/>
    <property type="match status" value="1"/>
</dbReference>
<sequence length="228" mass="24514">MIRTGLLITLVALVIAGAFSWYGWTHTEPGAQIPVHFDLNGEPDRYGSRAEAFLVMPAFLVGLAFLMSLAPMIDPRGENVRRSRPVFLAGWIIGAAALAGAQGFVTWTALAGEPDADTMSRSVTGLLAGIMLVLGVVIAKARPNFFVGIRTPWTLSSDLAWDKTHRWGSRLFLITGLAGAAIAVWGPVPQGTIILMTALVLLVIGLAAYSFWVWKNDPARETLSPEDA</sequence>
<name>A0ABU7LUT8_9PROT</name>
<evidence type="ECO:0000313" key="4">
    <source>
        <dbReference type="Proteomes" id="UP001310692"/>
    </source>
</evidence>
<dbReference type="RefSeq" id="WP_330194848.1">
    <property type="nucleotide sequence ID" value="NZ_JAZDRO010000001.1"/>
</dbReference>
<feature type="transmembrane region" description="Helical" evidence="1">
    <location>
        <begin position="194"/>
        <end position="214"/>
    </location>
</feature>
<dbReference type="InterPro" id="IPR026272">
    <property type="entry name" value="SdpI"/>
</dbReference>
<keyword evidence="4" id="KW-1185">Reference proteome</keyword>
<keyword evidence="1" id="KW-0472">Membrane</keyword>
<dbReference type="Pfam" id="PF07853">
    <property type="entry name" value="DUF1648"/>
    <property type="match status" value="1"/>
</dbReference>
<feature type="transmembrane region" description="Helical" evidence="1">
    <location>
        <begin position="122"/>
        <end position="141"/>
    </location>
</feature>
<evidence type="ECO:0000259" key="2">
    <source>
        <dbReference type="Pfam" id="PF07853"/>
    </source>
</evidence>
<keyword evidence="1" id="KW-1133">Transmembrane helix</keyword>
<dbReference type="InterPro" id="IPR012867">
    <property type="entry name" value="DUF1648"/>
</dbReference>
<feature type="transmembrane region" description="Helical" evidence="1">
    <location>
        <begin position="171"/>
        <end position="188"/>
    </location>
</feature>
<feature type="transmembrane region" description="Helical" evidence="1">
    <location>
        <begin position="52"/>
        <end position="73"/>
    </location>
</feature>
<feature type="transmembrane region" description="Helical" evidence="1">
    <location>
        <begin position="85"/>
        <end position="110"/>
    </location>
</feature>
<accession>A0ABU7LUT8</accession>
<keyword evidence="1" id="KW-0812">Transmembrane</keyword>
<reference evidence="3 4" key="1">
    <citation type="submission" date="2024-01" db="EMBL/GenBank/DDBJ databases">
        <title>Hyphobacterium bacterium isolated from marine sediment.</title>
        <authorList>
            <person name="Zhao S."/>
        </authorList>
    </citation>
    <scope>NUCLEOTIDE SEQUENCE [LARGE SCALE GENOMIC DNA]</scope>
    <source>
        <strain evidence="3 4">Y60-23</strain>
    </source>
</reference>
<evidence type="ECO:0000313" key="3">
    <source>
        <dbReference type="EMBL" id="MEE2565310.1"/>
    </source>
</evidence>
<dbReference type="Proteomes" id="UP001310692">
    <property type="component" value="Unassembled WGS sequence"/>
</dbReference>
<gene>
    <name evidence="3" type="ORF">V0U35_01355</name>
</gene>
<dbReference type="PANTHER" id="PTHR37810:SF5">
    <property type="entry name" value="IMMUNITY PROTEIN SDPI"/>
    <property type="match status" value="1"/>
</dbReference>